<proteinExistence type="predicted"/>
<dbReference type="GO" id="GO:0032259">
    <property type="term" value="P:methylation"/>
    <property type="evidence" value="ECO:0007669"/>
    <property type="project" value="UniProtKB-KW"/>
</dbReference>
<evidence type="ECO:0000313" key="2">
    <source>
        <dbReference type="EMBL" id="CCH48992.1"/>
    </source>
</evidence>
<dbReference type="CDD" id="cd02440">
    <property type="entry name" value="AdoMet_MTases"/>
    <property type="match status" value="1"/>
</dbReference>
<reference evidence="2 3" key="1">
    <citation type="journal article" date="2013" name="PLoS ONE">
        <title>The first genomic and proteomic characterization of a deep-sea sulfate reducer: insights into the piezophilic lifestyle of Desulfovibrio piezophilus.</title>
        <authorList>
            <person name="Pradel N."/>
            <person name="Ji B."/>
            <person name="Gimenez G."/>
            <person name="Talla E."/>
            <person name="Lenoble P."/>
            <person name="Garel M."/>
            <person name="Tamburini C."/>
            <person name="Fourquet P."/>
            <person name="Lebrun R."/>
            <person name="Bertin P."/>
            <person name="Denis Y."/>
            <person name="Pophillat M."/>
            <person name="Barbe V."/>
            <person name="Ollivier B."/>
            <person name="Dolla A."/>
        </authorList>
    </citation>
    <scope>NUCLEOTIDE SEQUENCE [LARGE SCALE GENOMIC DNA]</scope>
    <source>
        <strain evidence="3">DSM 10523 / SB164P1</strain>
    </source>
</reference>
<dbReference type="STRING" id="1322246.BN4_11757"/>
<feature type="domain" description="Methyltransferase" evidence="1">
    <location>
        <begin position="38"/>
        <end position="128"/>
    </location>
</feature>
<dbReference type="HOGENOM" id="CLU_098966_0_0_7"/>
<keyword evidence="2" id="KW-0808">Transferase</keyword>
<organism evidence="2 3">
    <name type="scientific">Pseudodesulfovibrio piezophilus (strain DSM 21447 / JCM 15486 / C1TLV30)</name>
    <name type="common">Desulfovibrio piezophilus</name>
    <dbReference type="NCBI Taxonomy" id="1322246"/>
    <lineage>
        <taxon>Bacteria</taxon>
        <taxon>Pseudomonadati</taxon>
        <taxon>Thermodesulfobacteriota</taxon>
        <taxon>Desulfovibrionia</taxon>
        <taxon>Desulfovibrionales</taxon>
        <taxon>Desulfovibrionaceae</taxon>
    </lineage>
</organism>
<dbReference type="Gene3D" id="3.40.50.150">
    <property type="entry name" value="Vaccinia Virus protein VP39"/>
    <property type="match status" value="1"/>
</dbReference>
<dbReference type="RefSeq" id="WP_015415036.1">
    <property type="nucleotide sequence ID" value="NC_020409.1"/>
</dbReference>
<dbReference type="InterPro" id="IPR041698">
    <property type="entry name" value="Methyltransf_25"/>
</dbReference>
<sequence length="213" mass="23165">MDEYARFASLYDPVVGPFLRPVHSAMQSLLVENGCTSVVDLCCGTGQFCGMVWEVGLSATGVDNSPAMLAVATKKWSGASFSRNDATRTDLTAKAFDAVTISFALHEKSAMQAEAILKEAERLVRPGGTVLVSDYRLPSPFQARLTRMGIGLVEWLAGAAHYAHFRHFMAQGGIESFLKQYGLPVSPVALFMGGWAGLYIHRSAEAWNGRRSR</sequence>
<dbReference type="Pfam" id="PF13649">
    <property type="entry name" value="Methyltransf_25"/>
    <property type="match status" value="1"/>
</dbReference>
<name>M1WSN3_PSEP2</name>
<protein>
    <submittedName>
        <fullName evidence="2">Methyltransferase type 11</fullName>
    </submittedName>
</protein>
<reference evidence="3" key="2">
    <citation type="journal article" date="2013" name="Stand. Genomic Sci.">
        <title>Complete genome sequence of Desulfocapsa sulfexigens, a marine deltaproteobacterium specialized in disproportionating inorganic sulfur compounds.</title>
        <authorList>
            <person name="Finster K.W."/>
            <person name="Kjeldsen K.U."/>
            <person name="Kube M."/>
            <person name="Reinhardt R."/>
            <person name="Mussmann M."/>
            <person name="Amann R."/>
            <person name="Schreiber L."/>
        </authorList>
    </citation>
    <scope>NUCLEOTIDE SEQUENCE [LARGE SCALE GENOMIC DNA]</scope>
    <source>
        <strain evidence="3">DSM 10523 / SB164P1</strain>
    </source>
</reference>
<keyword evidence="2" id="KW-0489">Methyltransferase</keyword>
<evidence type="ECO:0000313" key="3">
    <source>
        <dbReference type="Proteomes" id="UP000011724"/>
    </source>
</evidence>
<dbReference type="eggNOG" id="COG2226">
    <property type="taxonomic scope" value="Bacteria"/>
</dbReference>
<dbReference type="PANTHER" id="PTHR42912">
    <property type="entry name" value="METHYLTRANSFERASE"/>
    <property type="match status" value="1"/>
</dbReference>
<dbReference type="InterPro" id="IPR029063">
    <property type="entry name" value="SAM-dependent_MTases_sf"/>
</dbReference>
<dbReference type="BioCyc" id="DPIE1322246:BN4_RS08820-MONOMER"/>
<dbReference type="SUPFAM" id="SSF53335">
    <property type="entry name" value="S-adenosyl-L-methionine-dependent methyltransferases"/>
    <property type="match status" value="1"/>
</dbReference>
<gene>
    <name evidence="2" type="ordered locus">BN4_11757</name>
</gene>
<accession>M1WSN3</accession>
<keyword evidence="3" id="KW-1185">Reference proteome</keyword>
<dbReference type="OrthoDB" id="9808140at2"/>
<evidence type="ECO:0000259" key="1">
    <source>
        <dbReference type="Pfam" id="PF13649"/>
    </source>
</evidence>
<dbReference type="PATRIC" id="fig|879567.3.peg.1846"/>
<dbReference type="EMBL" id="FO203427">
    <property type="protein sequence ID" value="CCH48992.1"/>
    <property type="molecule type" value="Genomic_DNA"/>
</dbReference>
<dbReference type="KEGG" id="dpi:BN4_11757"/>
<dbReference type="GO" id="GO:0008168">
    <property type="term" value="F:methyltransferase activity"/>
    <property type="evidence" value="ECO:0007669"/>
    <property type="project" value="UniProtKB-KW"/>
</dbReference>
<dbReference type="Proteomes" id="UP000011724">
    <property type="component" value="Chromosome"/>
</dbReference>
<dbReference type="AlphaFoldDB" id="M1WSN3"/>
<dbReference type="InterPro" id="IPR050508">
    <property type="entry name" value="Methyltransf_Superfamily"/>
</dbReference>